<dbReference type="InterPro" id="IPR029068">
    <property type="entry name" value="Glyas_Bleomycin-R_OHBP_Dase"/>
</dbReference>
<sequence>MTARRDVPARAAAAARAGVRTRGPRRLWRVIRSAVSGRTPGRGRCIAAGGKNGGMPSRLAVIAIDAVRPRMIADFWCAVLGWQVVDEDAEVITIAASDRSWPMIDVVVVPEGKVVKNRLHFDLRADGVSTAAELDRLLSLGARRVEVGQPSDVSWVVLADPEGNEFCLLSSPVQELRDSFRSGGPGQVPRL</sequence>
<keyword evidence="3" id="KW-1185">Reference proteome</keyword>
<feature type="domain" description="Glyoxalase-like" evidence="1">
    <location>
        <begin position="62"/>
        <end position="169"/>
    </location>
</feature>
<organism evidence="2 3">
    <name type="scientific">Polymorphospora rubra</name>
    <dbReference type="NCBI Taxonomy" id="338584"/>
    <lineage>
        <taxon>Bacteria</taxon>
        <taxon>Bacillati</taxon>
        <taxon>Actinomycetota</taxon>
        <taxon>Actinomycetes</taxon>
        <taxon>Micromonosporales</taxon>
        <taxon>Micromonosporaceae</taxon>
        <taxon>Polymorphospora</taxon>
    </lineage>
</organism>
<dbReference type="SUPFAM" id="SSF54593">
    <property type="entry name" value="Glyoxalase/Bleomycin resistance protein/Dihydroxybiphenyl dioxygenase"/>
    <property type="match status" value="1"/>
</dbReference>
<evidence type="ECO:0000313" key="2">
    <source>
        <dbReference type="EMBL" id="BCJ67546.1"/>
    </source>
</evidence>
<gene>
    <name evidence="2" type="ORF">Prubr_45670</name>
</gene>
<dbReference type="CDD" id="cd06587">
    <property type="entry name" value="VOC"/>
    <property type="match status" value="1"/>
</dbReference>
<dbReference type="Gene3D" id="3.10.180.10">
    <property type="entry name" value="2,3-Dihydroxybiphenyl 1,2-Dioxygenase, domain 1"/>
    <property type="match status" value="1"/>
</dbReference>
<name>A0A810N2D9_9ACTN</name>
<dbReference type="Proteomes" id="UP000680866">
    <property type="component" value="Chromosome"/>
</dbReference>
<dbReference type="Pfam" id="PF18029">
    <property type="entry name" value="Glyoxalase_6"/>
    <property type="match status" value="1"/>
</dbReference>
<dbReference type="KEGG" id="pry:Prubr_45670"/>
<dbReference type="PANTHER" id="PTHR35908:SF1">
    <property type="entry name" value="CONSERVED PROTEIN"/>
    <property type="match status" value="1"/>
</dbReference>
<reference evidence="2" key="1">
    <citation type="submission" date="2020-08" db="EMBL/GenBank/DDBJ databases">
        <title>Whole genome shotgun sequence of Polymorphospora rubra NBRC 101157.</title>
        <authorList>
            <person name="Komaki H."/>
            <person name="Tamura T."/>
        </authorList>
    </citation>
    <scope>NUCLEOTIDE SEQUENCE</scope>
    <source>
        <strain evidence="2">NBRC 101157</strain>
    </source>
</reference>
<dbReference type="EMBL" id="AP023359">
    <property type="protein sequence ID" value="BCJ67546.1"/>
    <property type="molecule type" value="Genomic_DNA"/>
</dbReference>
<dbReference type="PANTHER" id="PTHR35908">
    <property type="entry name" value="HYPOTHETICAL FUSION PROTEIN"/>
    <property type="match status" value="1"/>
</dbReference>
<proteinExistence type="predicted"/>
<dbReference type="AlphaFoldDB" id="A0A810N2D9"/>
<protein>
    <recommendedName>
        <fullName evidence="1">Glyoxalase-like domain-containing protein</fullName>
    </recommendedName>
</protein>
<accession>A0A810N2D9</accession>
<dbReference type="InterPro" id="IPR041581">
    <property type="entry name" value="Glyoxalase_6"/>
</dbReference>
<evidence type="ECO:0000313" key="3">
    <source>
        <dbReference type="Proteomes" id="UP000680866"/>
    </source>
</evidence>
<evidence type="ECO:0000259" key="1">
    <source>
        <dbReference type="Pfam" id="PF18029"/>
    </source>
</evidence>